<sequence>MAAITRIEDWDGSGNLFVPGTDPAQILRDAQGAIDVDEIVLTRADEIAIEWFRVNPCHANNCYDGGHHNGHWTRTSGQTRGGFRGALLVTGYRDEVER</sequence>
<keyword evidence="2" id="KW-1185">Reference proteome</keyword>
<comment type="caution">
    <text evidence="1">The sequence shown here is derived from an EMBL/GenBank/DDBJ whole genome shotgun (WGS) entry which is preliminary data.</text>
</comment>
<organism evidence="1 2">
    <name type="scientific">Actinomadura rudentiformis</name>
    <dbReference type="NCBI Taxonomy" id="359158"/>
    <lineage>
        <taxon>Bacteria</taxon>
        <taxon>Bacillati</taxon>
        <taxon>Actinomycetota</taxon>
        <taxon>Actinomycetes</taxon>
        <taxon>Streptosporangiales</taxon>
        <taxon>Thermomonosporaceae</taxon>
        <taxon>Actinomadura</taxon>
    </lineage>
</organism>
<protein>
    <submittedName>
        <fullName evidence="1">Uncharacterized protein</fullName>
    </submittedName>
</protein>
<proteinExistence type="predicted"/>
<gene>
    <name evidence="1" type="ORF">F8566_20075</name>
</gene>
<dbReference type="AlphaFoldDB" id="A0A6H9YMT5"/>
<dbReference type="RefSeq" id="WP_151562024.1">
    <property type="nucleotide sequence ID" value="NZ_WBMT01000009.1"/>
</dbReference>
<reference evidence="1 2" key="1">
    <citation type="submission" date="2019-09" db="EMBL/GenBank/DDBJ databases">
        <title>Actinomadura physcomitrii sp. nov., a novel actinomycete isolated from moss [Physcomitrium sphaericum (Ludw) Fuernr].</title>
        <authorList>
            <person name="Zhuang X."/>
            <person name="Liu C."/>
        </authorList>
    </citation>
    <scope>NUCLEOTIDE SEQUENCE [LARGE SCALE GENOMIC DNA]</scope>
    <source>
        <strain evidence="1 2">HMC1</strain>
    </source>
</reference>
<dbReference type="Proteomes" id="UP000468735">
    <property type="component" value="Unassembled WGS sequence"/>
</dbReference>
<name>A0A6H9YMT5_9ACTN</name>
<evidence type="ECO:0000313" key="2">
    <source>
        <dbReference type="Proteomes" id="UP000468735"/>
    </source>
</evidence>
<dbReference type="EMBL" id="WBMT01000009">
    <property type="protein sequence ID" value="KAB2347312.1"/>
    <property type="molecule type" value="Genomic_DNA"/>
</dbReference>
<evidence type="ECO:0000313" key="1">
    <source>
        <dbReference type="EMBL" id="KAB2347312.1"/>
    </source>
</evidence>
<accession>A0A6H9YMT5</accession>